<feature type="domain" description="Thrombospondin-like N-terminal" evidence="2">
    <location>
        <begin position="29"/>
        <end position="221"/>
    </location>
</feature>
<reference evidence="3 4" key="1">
    <citation type="journal article" date="2014" name="Nat. Commun.">
        <title>Molecular traces of alternative social organization in a termite genome.</title>
        <authorList>
            <person name="Terrapon N."/>
            <person name="Li C."/>
            <person name="Robertson H.M."/>
            <person name="Ji L."/>
            <person name="Meng X."/>
            <person name="Booth W."/>
            <person name="Chen Z."/>
            <person name="Childers C.P."/>
            <person name="Glastad K.M."/>
            <person name="Gokhale K."/>
            <person name="Gowin J."/>
            <person name="Gronenberg W."/>
            <person name="Hermansen R.A."/>
            <person name="Hu H."/>
            <person name="Hunt B.G."/>
            <person name="Huylmans A.K."/>
            <person name="Khalil S.M."/>
            <person name="Mitchell R.D."/>
            <person name="Munoz-Torres M.C."/>
            <person name="Mustard J.A."/>
            <person name="Pan H."/>
            <person name="Reese J.T."/>
            <person name="Scharf M.E."/>
            <person name="Sun F."/>
            <person name="Vogel H."/>
            <person name="Xiao J."/>
            <person name="Yang W."/>
            <person name="Yang Z."/>
            <person name="Yang Z."/>
            <person name="Zhou J."/>
            <person name="Zhu J."/>
            <person name="Brent C.S."/>
            <person name="Elsik C.G."/>
            <person name="Goodisman M.A."/>
            <person name="Liberles D.A."/>
            <person name="Roe R.M."/>
            <person name="Vargo E.L."/>
            <person name="Vilcinskas A."/>
            <person name="Wang J."/>
            <person name="Bornberg-Bauer E."/>
            <person name="Korb J."/>
            <person name="Zhang G."/>
            <person name="Liebig J."/>
        </authorList>
    </citation>
    <scope>NUCLEOTIDE SEQUENCE [LARGE SCALE GENOMIC DNA]</scope>
    <source>
        <tissue evidence="3">Whole organism</tissue>
    </source>
</reference>
<keyword evidence="1" id="KW-0677">Repeat</keyword>
<protein>
    <submittedName>
        <fullName evidence="3">Collagen alpha-1(XV) chain</fullName>
    </submittedName>
</protein>
<dbReference type="Gene3D" id="2.60.120.200">
    <property type="match status" value="1"/>
</dbReference>
<proteinExistence type="predicted"/>
<dbReference type="GO" id="GO:0005581">
    <property type="term" value="C:collagen trimer"/>
    <property type="evidence" value="ECO:0007669"/>
    <property type="project" value="UniProtKB-KW"/>
</dbReference>
<evidence type="ECO:0000256" key="1">
    <source>
        <dbReference type="ARBA" id="ARBA00022737"/>
    </source>
</evidence>
<dbReference type="SMART" id="SM00210">
    <property type="entry name" value="TSPN"/>
    <property type="match status" value="1"/>
</dbReference>
<evidence type="ECO:0000313" key="4">
    <source>
        <dbReference type="Proteomes" id="UP000027135"/>
    </source>
</evidence>
<dbReference type="eggNOG" id="KOG3546">
    <property type="taxonomic scope" value="Eukaryota"/>
</dbReference>
<dbReference type="SUPFAM" id="SSF49899">
    <property type="entry name" value="Concanavalin A-like lectins/glucanases"/>
    <property type="match status" value="1"/>
</dbReference>
<organism evidence="3 4">
    <name type="scientific">Zootermopsis nevadensis</name>
    <name type="common">Dampwood termite</name>
    <dbReference type="NCBI Taxonomy" id="136037"/>
    <lineage>
        <taxon>Eukaryota</taxon>
        <taxon>Metazoa</taxon>
        <taxon>Ecdysozoa</taxon>
        <taxon>Arthropoda</taxon>
        <taxon>Hexapoda</taxon>
        <taxon>Insecta</taxon>
        <taxon>Pterygota</taxon>
        <taxon>Neoptera</taxon>
        <taxon>Polyneoptera</taxon>
        <taxon>Dictyoptera</taxon>
        <taxon>Blattodea</taxon>
        <taxon>Blattoidea</taxon>
        <taxon>Termitoidae</taxon>
        <taxon>Termopsidae</taxon>
        <taxon>Zootermopsis</taxon>
    </lineage>
</organism>
<keyword evidence="4" id="KW-1185">Reference proteome</keyword>
<dbReference type="InterPro" id="IPR048287">
    <property type="entry name" value="TSPN-like_N"/>
</dbReference>
<gene>
    <name evidence="3" type="ORF">L798_11139</name>
</gene>
<name>A0A067QXS7_ZOONE</name>
<dbReference type="AlphaFoldDB" id="A0A067QXS7"/>
<evidence type="ECO:0000313" key="3">
    <source>
        <dbReference type="EMBL" id="KDR15064.1"/>
    </source>
</evidence>
<dbReference type="Proteomes" id="UP000027135">
    <property type="component" value="Unassembled WGS sequence"/>
</dbReference>
<dbReference type="InParanoid" id="A0A067QXS7"/>
<sequence>MAVFWVVTPRGLVEVFKRHRPDDGEAICDPDILRAIKIPFDDKETQFFDNGFDGFPAFGLRPGSDVKSPYRIFIPEKLYSEFSIVATVRPNTRDGGFLFSVVNPLETVVQLGVQITPSGPSQPGSVNISLLYTDVNSHFASQTIASFVVPSFVKKWTRFALSVTANNVTLFFNCQKYDTVVTKRIPQELVFDSASTLYVGQAGPIIKGAFDTFQLHLVPQTLLSKDLMKQESKEIGTGVLICCPLKRLIVGTELAHTHCYACLDSYLRTLLVAYITKFPYLGQKHCAVAVWWVRVDPGVVENCFFVFTLIKIRTCIALSRLTVREREGIVGKLERTITLHGMQGFKKTGSRDISTYNVDCTLKSFDDFVKQSQDPPLPIVFFSYVQSFGFLHIAKRGEPIGTRDGGWGLVLRRSGLWVLKGGGFSSNLKFSEESLRVDRKCDSLASGLCVSCSHRALNTRKCYYIL</sequence>
<dbReference type="EMBL" id="KK852851">
    <property type="protein sequence ID" value="KDR15064.1"/>
    <property type="molecule type" value="Genomic_DNA"/>
</dbReference>
<evidence type="ECO:0000259" key="2">
    <source>
        <dbReference type="SMART" id="SM00210"/>
    </source>
</evidence>
<keyword evidence="3" id="KW-0176">Collagen</keyword>
<accession>A0A067QXS7</accession>
<dbReference type="InterPro" id="IPR013320">
    <property type="entry name" value="ConA-like_dom_sf"/>
</dbReference>